<evidence type="ECO:0000313" key="2">
    <source>
        <dbReference type="EMBL" id="MDT0400195.1"/>
    </source>
</evidence>
<protein>
    <submittedName>
        <fullName evidence="2">DUF3427 domain-containing protein</fullName>
    </submittedName>
</protein>
<dbReference type="RefSeq" id="WP_311649659.1">
    <property type="nucleotide sequence ID" value="NZ_JAVRFA010000468.1"/>
</dbReference>
<name>A0ABU2Q718_9ACTN</name>
<sequence length="112" mass="12571">MTLKKDARQFSPSTMYRDFAVSRSAFHWESQNVTTARSPTGQRYLSKEHGESHTLMFVRGSGRDAIGEGAAYLCLGTVQFADWSGTERPMQITWALDREMPTSAYQEARAAS</sequence>
<gene>
    <name evidence="2" type="ORF">RM705_36665</name>
</gene>
<evidence type="ECO:0000313" key="3">
    <source>
        <dbReference type="Proteomes" id="UP001183881"/>
    </source>
</evidence>
<dbReference type="InterPro" id="IPR021835">
    <property type="entry name" value="DUF3427"/>
</dbReference>
<feature type="domain" description="DUF3427" evidence="1">
    <location>
        <begin position="1"/>
        <end position="107"/>
    </location>
</feature>
<organism evidence="2 3">
    <name type="scientific">Streptomyces edwardsiae</name>
    <dbReference type="NCBI Taxonomy" id="3075527"/>
    <lineage>
        <taxon>Bacteria</taxon>
        <taxon>Bacillati</taxon>
        <taxon>Actinomycetota</taxon>
        <taxon>Actinomycetes</taxon>
        <taxon>Kitasatosporales</taxon>
        <taxon>Streptomycetaceae</taxon>
        <taxon>Streptomyces</taxon>
    </lineage>
</organism>
<accession>A0ABU2Q718</accession>
<comment type="caution">
    <text evidence="2">The sequence shown here is derived from an EMBL/GenBank/DDBJ whole genome shotgun (WGS) entry which is preliminary data.</text>
</comment>
<dbReference type="Proteomes" id="UP001183881">
    <property type="component" value="Unassembled WGS sequence"/>
</dbReference>
<proteinExistence type="predicted"/>
<keyword evidence="3" id="KW-1185">Reference proteome</keyword>
<reference evidence="3" key="1">
    <citation type="submission" date="2023-07" db="EMBL/GenBank/DDBJ databases">
        <title>30 novel species of actinomycetes from the DSMZ collection.</title>
        <authorList>
            <person name="Nouioui I."/>
        </authorList>
    </citation>
    <scope>NUCLEOTIDE SEQUENCE [LARGE SCALE GENOMIC DNA]</scope>
    <source>
        <strain evidence="3">DSM 41636</strain>
    </source>
</reference>
<evidence type="ECO:0000259" key="1">
    <source>
        <dbReference type="Pfam" id="PF11907"/>
    </source>
</evidence>
<dbReference type="EMBL" id="JAVRFA010000468">
    <property type="protein sequence ID" value="MDT0400195.1"/>
    <property type="molecule type" value="Genomic_DNA"/>
</dbReference>
<dbReference type="Pfam" id="PF11907">
    <property type="entry name" value="DUF3427"/>
    <property type="match status" value="1"/>
</dbReference>